<reference evidence="3 4" key="1">
    <citation type="submission" date="2025-04" db="UniProtKB">
        <authorList>
            <consortium name="RefSeq"/>
        </authorList>
    </citation>
    <scope>IDENTIFICATION</scope>
</reference>
<feature type="compositionally biased region" description="Polar residues" evidence="1">
    <location>
        <begin position="377"/>
        <end position="390"/>
    </location>
</feature>
<evidence type="ECO:0000313" key="5">
    <source>
        <dbReference type="RefSeq" id="XP_026727926.1"/>
    </source>
</evidence>
<feature type="compositionally biased region" description="Low complexity" evidence="1">
    <location>
        <begin position="142"/>
        <end position="152"/>
    </location>
</feature>
<dbReference type="GeneID" id="113494010"/>
<proteinExistence type="predicted"/>
<feature type="compositionally biased region" description="Basic and acidic residues" evidence="1">
    <location>
        <begin position="8"/>
        <end position="17"/>
    </location>
</feature>
<protein>
    <submittedName>
        <fullName evidence="3 4">Ankyrin repeat domain-containing protein 11 isoform X11</fullName>
    </submittedName>
</protein>
<gene>
    <name evidence="3 4 5" type="primary">LOC113494010</name>
</gene>
<feature type="compositionally biased region" description="Basic and acidic residues" evidence="1">
    <location>
        <begin position="360"/>
        <end position="376"/>
    </location>
</feature>
<evidence type="ECO:0000313" key="3">
    <source>
        <dbReference type="RefSeq" id="XP_026727923.1"/>
    </source>
</evidence>
<feature type="compositionally biased region" description="Gly residues" evidence="1">
    <location>
        <begin position="153"/>
        <end position="163"/>
    </location>
</feature>
<feature type="compositionally biased region" description="Low complexity" evidence="1">
    <location>
        <begin position="249"/>
        <end position="262"/>
    </location>
</feature>
<feature type="compositionally biased region" description="Polar residues" evidence="1">
    <location>
        <begin position="297"/>
        <end position="327"/>
    </location>
</feature>
<feature type="compositionally biased region" description="Gly residues" evidence="1">
    <location>
        <begin position="120"/>
        <end position="129"/>
    </location>
</feature>
<feature type="compositionally biased region" description="Low complexity" evidence="1">
    <location>
        <begin position="335"/>
        <end position="344"/>
    </location>
</feature>
<dbReference type="RefSeq" id="XP_026727926.1">
    <property type="nucleotide sequence ID" value="XM_026872125.1"/>
</dbReference>
<sequence>METLAQGEHFDGKDITTQEKGGTAESRDDGTQLSSGVVSSTQDECNKRSYEESGDNEAAEDDVSKRKKRKETEEKEPMGKPAPVARSGTGRILTGSKPPGPASKTGALPLGKSGGSQSVGKGGAGGSGKGAAQSQGKGGVGSKANAQGSHQGKSGGGKGGGLQLGKQDRKSPVASPKPNQAKDNNDGDDDPKSQESAAPKVPPLKIVIPGGAGGSGSRNEQEGEGGTGQRGSGKGRGSASTLPYVIPCTSTDTGQTSDSSDGNSDDKRGEGGKAGQRVLRSHRANDGEKDKDKERTSPQTGNDSRSGAGQAQANLNSNKSPQPSGSGQDHDHTVSSSNSGRSESNAGHVELHPRKRKIKASKDGHSRDQSKSESHETSTSLHNITHSNPYQMYIHIRKQIDRRQKGLFPVKPKPPKDFNKYLMNRCTYTLQGNVNADPQIEIPHNLPSQMINEFTTQEKERTRLRIQHLVEKEKLVLAVEQEILRVHGRAERAVANQSLPFSVCTILRDKEVYNVLAPEQEEKRNAQRSRCNGRQINSWLQEVDDKWEKIKEGMLRRQHTEAQTLHAVQTMGWEWKLKECGICDYKTTPKIDPVHVPQIHVSNFDLPA</sequence>
<name>A0A7E5VHY4_TRINI</name>
<evidence type="ECO:0000313" key="4">
    <source>
        <dbReference type="RefSeq" id="XP_026727925.1"/>
    </source>
</evidence>
<dbReference type="PANTHER" id="PTHR24149">
    <property type="entry name" value="ANKYRIN REPEAT DOMAIN-CONTAINING PROTEIN 12"/>
    <property type="match status" value="1"/>
</dbReference>
<feature type="compositionally biased region" description="Polar residues" evidence="1">
    <location>
        <begin position="31"/>
        <end position="43"/>
    </location>
</feature>
<dbReference type="PANTHER" id="PTHR24149:SF14">
    <property type="entry name" value="ANKYRIN REPEAT DOMAIN 12"/>
    <property type="match status" value="1"/>
</dbReference>
<feature type="region of interest" description="Disordered" evidence="1">
    <location>
        <begin position="1"/>
        <end position="390"/>
    </location>
</feature>
<accession>A0A7E5VHY4</accession>
<dbReference type="RefSeq" id="XP_026727925.1">
    <property type="nucleotide sequence ID" value="XM_026872124.1"/>
</dbReference>
<organism evidence="2 4">
    <name type="scientific">Trichoplusia ni</name>
    <name type="common">Cabbage looper</name>
    <dbReference type="NCBI Taxonomy" id="7111"/>
    <lineage>
        <taxon>Eukaryota</taxon>
        <taxon>Metazoa</taxon>
        <taxon>Ecdysozoa</taxon>
        <taxon>Arthropoda</taxon>
        <taxon>Hexapoda</taxon>
        <taxon>Insecta</taxon>
        <taxon>Pterygota</taxon>
        <taxon>Neoptera</taxon>
        <taxon>Endopterygota</taxon>
        <taxon>Lepidoptera</taxon>
        <taxon>Glossata</taxon>
        <taxon>Ditrysia</taxon>
        <taxon>Noctuoidea</taxon>
        <taxon>Noctuidae</taxon>
        <taxon>Plusiinae</taxon>
        <taxon>Trichoplusia</taxon>
    </lineage>
</organism>
<dbReference type="RefSeq" id="XP_026727923.1">
    <property type="nucleotide sequence ID" value="XM_026872122.1"/>
</dbReference>
<keyword evidence="2" id="KW-1185">Reference proteome</keyword>
<dbReference type="InterPro" id="IPR053210">
    <property type="entry name" value="ANKRD12"/>
</dbReference>
<feature type="compositionally biased region" description="Basic and acidic residues" evidence="1">
    <location>
        <begin position="283"/>
        <end position="296"/>
    </location>
</feature>
<dbReference type="Proteomes" id="UP000322000">
    <property type="component" value="Chromosome 5"/>
</dbReference>
<evidence type="ECO:0000256" key="1">
    <source>
        <dbReference type="SAM" id="MobiDB-lite"/>
    </source>
</evidence>
<dbReference type="GO" id="GO:0005654">
    <property type="term" value="C:nucleoplasm"/>
    <property type="evidence" value="ECO:0007669"/>
    <property type="project" value="TreeGrafter"/>
</dbReference>
<feature type="compositionally biased region" description="Gly residues" evidence="1">
    <location>
        <begin position="224"/>
        <end position="236"/>
    </location>
</feature>
<evidence type="ECO:0000313" key="2">
    <source>
        <dbReference type="Proteomes" id="UP000322000"/>
    </source>
</evidence>
<dbReference type="AlphaFoldDB" id="A0A7E5VHY4"/>
<feature type="compositionally biased region" description="Acidic residues" evidence="1">
    <location>
        <begin position="52"/>
        <end position="61"/>
    </location>
</feature>